<dbReference type="Proteomes" id="UP000229901">
    <property type="component" value="Unassembled WGS sequence"/>
</dbReference>
<evidence type="ECO:0000313" key="9">
    <source>
        <dbReference type="EMBL" id="PIR94454.1"/>
    </source>
</evidence>
<evidence type="ECO:0000256" key="6">
    <source>
        <dbReference type="ARBA" id="ARBA00022840"/>
    </source>
</evidence>
<dbReference type="SUPFAM" id="SSF56112">
    <property type="entry name" value="Protein kinase-like (PK-like)"/>
    <property type="match status" value="1"/>
</dbReference>
<dbReference type="AlphaFoldDB" id="A0A2H0V5S2"/>
<dbReference type="PANTHER" id="PTHR21064:SF6">
    <property type="entry name" value="AMINOGLYCOSIDE PHOSPHOTRANSFERASE DOMAIN-CONTAINING PROTEIN"/>
    <property type="match status" value="1"/>
</dbReference>
<name>A0A2H0V5S2_9BACT</name>
<keyword evidence="3" id="KW-0791">Threonine biosynthesis</keyword>
<dbReference type="Gene3D" id="3.30.200.20">
    <property type="entry name" value="Phosphorylase Kinase, domain 1"/>
    <property type="match status" value="1"/>
</dbReference>
<evidence type="ECO:0000256" key="1">
    <source>
        <dbReference type="ARBA" id="ARBA00022605"/>
    </source>
</evidence>
<dbReference type="GO" id="GO:0005524">
    <property type="term" value="F:ATP binding"/>
    <property type="evidence" value="ECO:0007669"/>
    <property type="project" value="UniProtKB-KW"/>
</dbReference>
<dbReference type="GO" id="GO:0004413">
    <property type="term" value="F:homoserine kinase activity"/>
    <property type="evidence" value="ECO:0007669"/>
    <property type="project" value="InterPro"/>
</dbReference>
<evidence type="ECO:0000313" key="10">
    <source>
        <dbReference type="Proteomes" id="UP000229901"/>
    </source>
</evidence>
<keyword evidence="4" id="KW-0547">Nucleotide-binding</keyword>
<keyword evidence="6" id="KW-0067">ATP-binding</keyword>
<proteinExistence type="inferred from homology"/>
<dbReference type="Gene3D" id="3.90.1200.10">
    <property type="match status" value="1"/>
</dbReference>
<evidence type="ECO:0000256" key="7">
    <source>
        <dbReference type="ARBA" id="ARBA00038240"/>
    </source>
</evidence>
<reference evidence="10" key="1">
    <citation type="submission" date="2017-09" db="EMBL/GenBank/DDBJ databases">
        <title>Depth-based differentiation of microbial function through sediment-hosted aquifers and enrichment of novel symbionts in the deep terrestrial subsurface.</title>
        <authorList>
            <person name="Probst A.J."/>
            <person name="Ladd B."/>
            <person name="Jarett J.K."/>
            <person name="Geller-Mcgrath D.E."/>
            <person name="Sieber C.M.K."/>
            <person name="Emerson J.B."/>
            <person name="Anantharaman K."/>
            <person name="Thomas B.C."/>
            <person name="Malmstrom R."/>
            <person name="Stieglmeier M."/>
            <person name="Klingl A."/>
            <person name="Woyke T."/>
            <person name="Ryan C.M."/>
            <person name="Banfield J.F."/>
        </authorList>
    </citation>
    <scope>NUCLEOTIDE SEQUENCE [LARGE SCALE GENOMIC DNA]</scope>
</reference>
<dbReference type="GO" id="GO:0009088">
    <property type="term" value="P:threonine biosynthetic process"/>
    <property type="evidence" value="ECO:0007669"/>
    <property type="project" value="UniProtKB-KW"/>
</dbReference>
<dbReference type="InterPro" id="IPR002575">
    <property type="entry name" value="Aminoglycoside_PTrfase"/>
</dbReference>
<evidence type="ECO:0000256" key="5">
    <source>
        <dbReference type="ARBA" id="ARBA00022777"/>
    </source>
</evidence>
<keyword evidence="1" id="KW-0028">Amino-acid biosynthesis</keyword>
<sequence length="322" mass="37797">MRESLTKNVYNQILSEYNLGELKKSKVFTHGSVQTNVLLQTQKGSVVLRYYKSRSKKSVEFEINLIKFLVKHEFPCPAPIKNKAGKFIGSLENRSYVIFEYIDGVHLKKPSEVQKKQLVQKVAELQNIVGKYCPPNKGSRWNYNVKLCKKLSQSKAKELGTKNAKEKLKWYQAALGNLHLPSNLPKGVCHCDFHFANILFKNSKFKALIDFDDANYTYKIFDLAAIMDPFVSAFNHNTWKKFKKDQNVFNFSETKKIVAHYQKYRPLNDNEKRHLFDVFKLVILIYCLWNFFEGEASDFFERRKIEYLDSLGKEIFYQEIFM</sequence>
<dbReference type="EMBL" id="PFAP01000005">
    <property type="protein sequence ID" value="PIR94454.1"/>
    <property type="molecule type" value="Genomic_DNA"/>
</dbReference>
<protein>
    <submittedName>
        <fullName evidence="9">Homoserine kinase</fullName>
    </submittedName>
</protein>
<evidence type="ECO:0000256" key="3">
    <source>
        <dbReference type="ARBA" id="ARBA00022697"/>
    </source>
</evidence>
<accession>A0A2H0V5S2</accession>
<organism evidence="9 10">
    <name type="scientific">Candidatus Falkowbacteria bacterium CG10_big_fil_rev_8_21_14_0_10_39_11</name>
    <dbReference type="NCBI Taxonomy" id="1974565"/>
    <lineage>
        <taxon>Bacteria</taxon>
        <taxon>Candidatus Falkowiibacteriota</taxon>
    </lineage>
</organism>
<feature type="domain" description="Aminoglycoside phosphotransferase" evidence="8">
    <location>
        <begin position="27"/>
        <end position="233"/>
    </location>
</feature>
<comment type="caution">
    <text evidence="9">The sequence shown here is derived from an EMBL/GenBank/DDBJ whole genome shotgun (WGS) entry which is preliminary data.</text>
</comment>
<dbReference type="Pfam" id="PF01636">
    <property type="entry name" value="APH"/>
    <property type="match status" value="1"/>
</dbReference>
<comment type="similarity">
    <text evidence="7">Belongs to the pseudomonas-type ThrB family.</text>
</comment>
<gene>
    <name evidence="9" type="ORF">COT97_01200</name>
</gene>
<dbReference type="PANTHER" id="PTHR21064">
    <property type="entry name" value="AMINOGLYCOSIDE PHOSPHOTRANSFERASE DOMAIN-CONTAINING PROTEIN-RELATED"/>
    <property type="match status" value="1"/>
</dbReference>
<keyword evidence="2" id="KW-0808">Transferase</keyword>
<evidence type="ECO:0000256" key="4">
    <source>
        <dbReference type="ARBA" id="ARBA00022741"/>
    </source>
</evidence>
<keyword evidence="5 9" id="KW-0418">Kinase</keyword>
<dbReference type="InterPro" id="IPR050249">
    <property type="entry name" value="Pseudomonas-type_ThrB"/>
</dbReference>
<dbReference type="InterPro" id="IPR005280">
    <property type="entry name" value="Homoserine_kinase_II"/>
</dbReference>
<evidence type="ECO:0000256" key="2">
    <source>
        <dbReference type="ARBA" id="ARBA00022679"/>
    </source>
</evidence>
<dbReference type="InterPro" id="IPR011009">
    <property type="entry name" value="Kinase-like_dom_sf"/>
</dbReference>
<dbReference type="CDD" id="cd05153">
    <property type="entry name" value="HomoserineK_II"/>
    <property type="match status" value="1"/>
</dbReference>
<evidence type="ECO:0000259" key="8">
    <source>
        <dbReference type="Pfam" id="PF01636"/>
    </source>
</evidence>